<dbReference type="Pfam" id="PF10082">
    <property type="entry name" value="BBP2_2"/>
    <property type="match status" value="1"/>
</dbReference>
<name>A0ABU4RSR0_9HYPH</name>
<dbReference type="Proteomes" id="UP001274321">
    <property type="component" value="Unassembled WGS sequence"/>
</dbReference>
<organism evidence="2 3">
    <name type="scientific">Terrihabitans rhizophilus</name>
    <dbReference type="NCBI Taxonomy" id="3092662"/>
    <lineage>
        <taxon>Bacteria</taxon>
        <taxon>Pseudomonadati</taxon>
        <taxon>Pseudomonadota</taxon>
        <taxon>Alphaproteobacteria</taxon>
        <taxon>Hyphomicrobiales</taxon>
        <taxon>Terrihabitans</taxon>
    </lineage>
</organism>
<evidence type="ECO:0000313" key="2">
    <source>
        <dbReference type="EMBL" id="MDX6806670.1"/>
    </source>
</evidence>
<sequence length="462" mass="50129">MLPVLLISTDVGAQELRGALPLPGEQPTASRSLSETDLSSSQPLAESTAFDPGPSDAAPLPGLTSELLAAPGESAASRRRAISEDDPYAPVGLKAGSFIFLPRLDQNVGVDSNPRRERGGEGSAYSRTLGRLDVESEWLRHSLRGSIQAGYTAYREFPDLDAPDFLGEIEARADVRRDMRLDLSFRLTKESESPGDPDLPEGVSGRPDILRYGGTAGFTIKPNRASLALQALAERSEYGEAVLNNGEVVDNTDRNVSVFELKLRTGYELSPALEPFLDVAVNRREHDQTFDDLGFRRSSDGYEIAIGARFEPSVVFAMTGKVGYRQQTPDDPTLDSINGLVTEGSLVWRPTALTTVTLAVDSGISETTRADSSGALARSASARVDHALRRNLLLSGSLVFQRSDYAGSDYRIDETTAELGVEYRFTRTVAVRGRLAHQDYRTSLPGEDYTANVVEAGISLRR</sequence>
<gene>
    <name evidence="2" type="ORF">SCD90_11400</name>
</gene>
<dbReference type="EMBL" id="JAXAFJ010000006">
    <property type="protein sequence ID" value="MDX6806670.1"/>
    <property type="molecule type" value="Genomic_DNA"/>
</dbReference>
<feature type="compositionally biased region" description="Low complexity" evidence="1">
    <location>
        <begin position="30"/>
        <end position="41"/>
    </location>
</feature>
<protein>
    <submittedName>
        <fullName evidence="2">Outer membrane beta-barrel protein</fullName>
    </submittedName>
</protein>
<keyword evidence="3" id="KW-1185">Reference proteome</keyword>
<proteinExistence type="predicted"/>
<reference evidence="2 3" key="1">
    <citation type="submission" date="2023-11" db="EMBL/GenBank/DDBJ databases">
        <authorList>
            <person name="Bao R."/>
        </authorList>
    </citation>
    <scope>NUCLEOTIDE SEQUENCE [LARGE SCALE GENOMIC DNA]</scope>
    <source>
        <strain evidence="2 3">PJ23</strain>
    </source>
</reference>
<dbReference type="InterPro" id="IPR018759">
    <property type="entry name" value="BBP2_2"/>
</dbReference>
<evidence type="ECO:0000313" key="3">
    <source>
        <dbReference type="Proteomes" id="UP001274321"/>
    </source>
</evidence>
<accession>A0ABU4RSR0</accession>
<comment type="caution">
    <text evidence="2">The sequence shown here is derived from an EMBL/GenBank/DDBJ whole genome shotgun (WGS) entry which is preliminary data.</text>
</comment>
<evidence type="ECO:0000256" key="1">
    <source>
        <dbReference type="SAM" id="MobiDB-lite"/>
    </source>
</evidence>
<feature type="region of interest" description="Disordered" evidence="1">
    <location>
        <begin position="18"/>
        <end position="62"/>
    </location>
</feature>